<dbReference type="PANTHER" id="PTHR32440">
    <property type="entry name" value="PHOSPHATASE DCR2-RELATED-RELATED"/>
    <property type="match status" value="1"/>
</dbReference>
<dbReference type="STRING" id="4955.A0A1G4MBA8"/>
<evidence type="ECO:0000313" key="3">
    <source>
        <dbReference type="Proteomes" id="UP000190831"/>
    </source>
</evidence>
<dbReference type="GO" id="GO:0005737">
    <property type="term" value="C:cytoplasm"/>
    <property type="evidence" value="ECO:0007669"/>
    <property type="project" value="TreeGrafter"/>
</dbReference>
<dbReference type="Pfam" id="PF00149">
    <property type="entry name" value="Metallophos"/>
    <property type="match status" value="1"/>
</dbReference>
<gene>
    <name evidence="2" type="ORF">LAFE_0D06656G</name>
</gene>
<reference evidence="2 3" key="1">
    <citation type="submission" date="2016-03" db="EMBL/GenBank/DDBJ databases">
        <authorList>
            <person name="Devillers H."/>
        </authorList>
    </citation>
    <scope>NUCLEOTIDE SEQUENCE [LARGE SCALE GENOMIC DNA]</scope>
    <source>
        <strain evidence="2">CBS 6772</strain>
    </source>
</reference>
<dbReference type="Gene3D" id="3.60.21.10">
    <property type="match status" value="1"/>
</dbReference>
<keyword evidence="3" id="KW-1185">Reference proteome</keyword>
<feature type="domain" description="Calcineurin-like phosphoesterase" evidence="1">
    <location>
        <begin position="256"/>
        <end position="512"/>
    </location>
</feature>
<proteinExistence type="predicted"/>
<dbReference type="InterPro" id="IPR029052">
    <property type="entry name" value="Metallo-depent_PP-like"/>
</dbReference>
<dbReference type="CDD" id="cd07383">
    <property type="entry name" value="MPP_Dcr2"/>
    <property type="match status" value="1"/>
</dbReference>
<dbReference type="Proteomes" id="UP000190831">
    <property type="component" value="Chromosome D"/>
</dbReference>
<dbReference type="PANTHER" id="PTHR32440:SF0">
    <property type="entry name" value="PHOSPHATASE DCR2-RELATED"/>
    <property type="match status" value="1"/>
</dbReference>
<dbReference type="OMA" id="NIGYHEC"/>
<dbReference type="OrthoDB" id="783096at2759"/>
<organism evidence="2 3">
    <name type="scientific">Lachancea fermentati</name>
    <name type="common">Zygosaccharomyces fermentati</name>
    <dbReference type="NCBI Taxonomy" id="4955"/>
    <lineage>
        <taxon>Eukaryota</taxon>
        <taxon>Fungi</taxon>
        <taxon>Dikarya</taxon>
        <taxon>Ascomycota</taxon>
        <taxon>Saccharomycotina</taxon>
        <taxon>Saccharomycetes</taxon>
        <taxon>Saccharomycetales</taxon>
        <taxon>Saccharomycetaceae</taxon>
        <taxon>Lachancea</taxon>
    </lineage>
</organism>
<accession>A0A1G4MBA8</accession>
<protein>
    <submittedName>
        <fullName evidence="2">LAFE_0D06656g1_1</fullName>
    </submittedName>
</protein>
<name>A0A1G4MBA8_LACFM</name>
<evidence type="ECO:0000313" key="2">
    <source>
        <dbReference type="EMBL" id="SCW01171.1"/>
    </source>
</evidence>
<dbReference type="AlphaFoldDB" id="A0A1G4MBA8"/>
<sequence>MAINKKYSRLAFVTVAISVLLVLSSLLNKFYSHNANIASTSLSMRLLDLNKLPLGSEQQDISAQESRILEDLRETDTIVVSIGKKACFHILTHLELCHSHGFHYRRDADVSISTHTIEKDLQESKRNNLFGFSSYLTYDTITVEETLKYLSQLKDDKDSKLMGFVNLEKVTSDKEQHWSFDAAKLTFKSLSLINFISDLNVLYGEDCRDPRPNWEIYRDSSICNGKVPCFLARAKLKPSVTGTEAISLRADNQNKFKIVQLADLHFSVGKGKCRDEYPPNEKCEADPKTLDFIESVLDIEQPNLVVFTGDQIMGDECKLDSESALLKVIDPVVKRKIPYTMVWGNHDDEGSLNRWELSQLIESMPYSVFKANPYDSDDNSFGVGNYVQYVWDEHGSPMMALYFLDSHKYSPNPRAYPGYDWIKEAQWSYFRDVKTNFSKILDPNSSMILSMAFFHIPLPEYVNLNSVQSSEKTNPIVGSLKEGITAPKYNTGGVETLQDLGVTVASVGHDHCNDYCLLDDSHLTKDKSRVWLCYGGAAGEGGYAGYGGTERRIRIFDVDLSKGEIHTWKRLNGSPQKIFDRQTLVIGGVPNIA</sequence>
<dbReference type="InterPro" id="IPR004843">
    <property type="entry name" value="Calcineurin-like_PHP"/>
</dbReference>
<dbReference type="GO" id="GO:0004721">
    <property type="term" value="F:phosphoprotein phosphatase activity"/>
    <property type="evidence" value="ECO:0007669"/>
    <property type="project" value="TreeGrafter"/>
</dbReference>
<evidence type="ECO:0000259" key="1">
    <source>
        <dbReference type="Pfam" id="PF00149"/>
    </source>
</evidence>
<dbReference type="EMBL" id="LT598492">
    <property type="protein sequence ID" value="SCW01171.1"/>
    <property type="molecule type" value="Genomic_DNA"/>
</dbReference>
<dbReference type="SUPFAM" id="SSF56300">
    <property type="entry name" value="Metallo-dependent phosphatases"/>
    <property type="match status" value="1"/>
</dbReference>